<sequence length="87" mass="9321">MRATVILALIAATLAAAAPSPSAAAPPNEIVEIQRPDGSFTPAPGAVFADDDKRDAADLDARDLDERQRRWGICRITTVTYRRCLVG</sequence>
<organism evidence="2 3">
    <name type="scientific">Vanrija albida</name>
    <dbReference type="NCBI Taxonomy" id="181172"/>
    <lineage>
        <taxon>Eukaryota</taxon>
        <taxon>Fungi</taxon>
        <taxon>Dikarya</taxon>
        <taxon>Basidiomycota</taxon>
        <taxon>Agaricomycotina</taxon>
        <taxon>Tremellomycetes</taxon>
        <taxon>Trichosporonales</taxon>
        <taxon>Trichosporonaceae</taxon>
        <taxon>Vanrija</taxon>
    </lineage>
</organism>
<reference evidence="2 3" key="1">
    <citation type="submission" date="2023-08" db="EMBL/GenBank/DDBJ databases">
        <title>Annotated Genome Sequence of Vanrija albida AlHP1.</title>
        <authorList>
            <person name="Herzog R."/>
        </authorList>
    </citation>
    <scope>NUCLEOTIDE SEQUENCE [LARGE SCALE GENOMIC DNA]</scope>
    <source>
        <strain evidence="2 3">AlHP1</strain>
    </source>
</reference>
<feature type="signal peptide" evidence="1">
    <location>
        <begin position="1"/>
        <end position="17"/>
    </location>
</feature>
<accession>A0ABR3PZA9</accession>
<keyword evidence="1" id="KW-0732">Signal</keyword>
<dbReference type="EMBL" id="JBBXJM010000005">
    <property type="protein sequence ID" value="KAL1407626.1"/>
    <property type="molecule type" value="Genomic_DNA"/>
</dbReference>
<feature type="chain" id="PRO_5046734774" evidence="1">
    <location>
        <begin position="18"/>
        <end position="87"/>
    </location>
</feature>
<evidence type="ECO:0000313" key="3">
    <source>
        <dbReference type="Proteomes" id="UP001565368"/>
    </source>
</evidence>
<protein>
    <submittedName>
        <fullName evidence="2">Uncharacterized protein</fullName>
    </submittedName>
</protein>
<dbReference type="Proteomes" id="UP001565368">
    <property type="component" value="Unassembled WGS sequence"/>
</dbReference>
<gene>
    <name evidence="2" type="ORF">Q8F55_007059</name>
</gene>
<name>A0ABR3PZA9_9TREE</name>
<keyword evidence="3" id="KW-1185">Reference proteome</keyword>
<dbReference type="GeneID" id="95988102"/>
<dbReference type="RefSeq" id="XP_069207570.1">
    <property type="nucleotide sequence ID" value="XM_069355499.1"/>
</dbReference>
<proteinExistence type="predicted"/>
<comment type="caution">
    <text evidence="2">The sequence shown here is derived from an EMBL/GenBank/DDBJ whole genome shotgun (WGS) entry which is preliminary data.</text>
</comment>
<evidence type="ECO:0000313" key="2">
    <source>
        <dbReference type="EMBL" id="KAL1407626.1"/>
    </source>
</evidence>
<evidence type="ECO:0000256" key="1">
    <source>
        <dbReference type="SAM" id="SignalP"/>
    </source>
</evidence>